<sequence>MIRIVIAEDQEFLLGIIGSLLSLEEDMEVVGQSSDGAEVLALVKEHQPDICIMDMDSHSENDTAEKLHASGCKLMILTTFAKPGYFERIVQMDVRGYLPKDSSSEEFVSSIRKIMEGGRAYSQALMESDDSGKGEGEGRGGSSSDEKIVPVSSDQQNNKTLETVRGYLTTFKDKMKLPAG</sequence>
<keyword evidence="4" id="KW-0804">Transcription</keyword>
<keyword evidence="1 5" id="KW-0597">Phosphoprotein</keyword>
<dbReference type="Proteomes" id="UP000325054">
    <property type="component" value="Unassembled WGS sequence"/>
</dbReference>
<comment type="caution">
    <text evidence="8">The sequence shown here is derived from an EMBL/GenBank/DDBJ whole genome shotgun (WGS) entry which is preliminary data.</text>
</comment>
<dbReference type="GO" id="GO:0010468">
    <property type="term" value="P:regulation of gene expression"/>
    <property type="evidence" value="ECO:0007669"/>
    <property type="project" value="UniProtKB-ARBA"/>
</dbReference>
<dbReference type="InterPro" id="IPR001789">
    <property type="entry name" value="Sig_transdc_resp-reg_receiver"/>
</dbReference>
<evidence type="ECO:0000313" key="9">
    <source>
        <dbReference type="Proteomes" id="UP000325054"/>
    </source>
</evidence>
<name>A0A5D4TL05_9BACI</name>
<feature type="modified residue" description="4-aspartylphosphate" evidence="5">
    <location>
        <position position="54"/>
    </location>
</feature>
<dbReference type="SUPFAM" id="SSF52172">
    <property type="entry name" value="CheY-like"/>
    <property type="match status" value="1"/>
</dbReference>
<protein>
    <submittedName>
        <fullName evidence="8">Response regulator transcription factor</fullName>
    </submittedName>
</protein>
<feature type="region of interest" description="Disordered" evidence="6">
    <location>
        <begin position="127"/>
        <end position="160"/>
    </location>
</feature>
<dbReference type="InterPro" id="IPR011006">
    <property type="entry name" value="CheY-like_superfamily"/>
</dbReference>
<dbReference type="PANTHER" id="PTHR43214">
    <property type="entry name" value="TWO-COMPONENT RESPONSE REGULATOR"/>
    <property type="match status" value="1"/>
</dbReference>
<dbReference type="Gene3D" id="3.40.50.2300">
    <property type="match status" value="1"/>
</dbReference>
<evidence type="ECO:0000256" key="5">
    <source>
        <dbReference type="PROSITE-ProRule" id="PRU00169"/>
    </source>
</evidence>
<evidence type="ECO:0000259" key="7">
    <source>
        <dbReference type="PROSITE" id="PS50110"/>
    </source>
</evidence>
<feature type="domain" description="Response regulatory" evidence="7">
    <location>
        <begin position="3"/>
        <end position="115"/>
    </location>
</feature>
<organism evidence="8 9">
    <name type="scientific">Rossellomorea aquimaris</name>
    <dbReference type="NCBI Taxonomy" id="189382"/>
    <lineage>
        <taxon>Bacteria</taxon>
        <taxon>Bacillati</taxon>
        <taxon>Bacillota</taxon>
        <taxon>Bacilli</taxon>
        <taxon>Bacillales</taxon>
        <taxon>Bacillaceae</taxon>
        <taxon>Rossellomorea</taxon>
    </lineage>
</organism>
<dbReference type="InterPro" id="IPR039420">
    <property type="entry name" value="WalR-like"/>
</dbReference>
<evidence type="ECO:0000256" key="6">
    <source>
        <dbReference type="SAM" id="MobiDB-lite"/>
    </source>
</evidence>
<keyword evidence="3" id="KW-0238">DNA-binding</keyword>
<dbReference type="GO" id="GO:0000160">
    <property type="term" value="P:phosphorelay signal transduction system"/>
    <property type="evidence" value="ECO:0007669"/>
    <property type="project" value="InterPro"/>
</dbReference>
<feature type="compositionally biased region" description="Basic and acidic residues" evidence="6">
    <location>
        <begin position="130"/>
        <end position="148"/>
    </location>
</feature>
<evidence type="ECO:0000256" key="3">
    <source>
        <dbReference type="ARBA" id="ARBA00023125"/>
    </source>
</evidence>
<evidence type="ECO:0000256" key="1">
    <source>
        <dbReference type="ARBA" id="ARBA00022553"/>
    </source>
</evidence>
<dbReference type="AlphaFoldDB" id="A0A5D4TL05"/>
<dbReference type="RefSeq" id="WP_148992774.1">
    <property type="nucleotide sequence ID" value="NZ_VTEW01000018.1"/>
</dbReference>
<dbReference type="EMBL" id="VTEW01000018">
    <property type="protein sequence ID" value="TYS75142.1"/>
    <property type="molecule type" value="Genomic_DNA"/>
</dbReference>
<dbReference type="PROSITE" id="PS50110">
    <property type="entry name" value="RESPONSE_REGULATORY"/>
    <property type="match status" value="1"/>
</dbReference>
<evidence type="ECO:0000313" key="8">
    <source>
        <dbReference type="EMBL" id="TYS75142.1"/>
    </source>
</evidence>
<gene>
    <name evidence="8" type="ORF">FZC80_18375</name>
</gene>
<dbReference type="Pfam" id="PF00072">
    <property type="entry name" value="Response_reg"/>
    <property type="match status" value="1"/>
</dbReference>
<evidence type="ECO:0000256" key="4">
    <source>
        <dbReference type="ARBA" id="ARBA00023163"/>
    </source>
</evidence>
<keyword evidence="2" id="KW-0805">Transcription regulation</keyword>
<proteinExistence type="predicted"/>
<reference evidence="8 9" key="1">
    <citation type="submission" date="2019-08" db="EMBL/GenBank/DDBJ databases">
        <title>Bacillus genomes from the desert of Cuatro Cienegas, Coahuila.</title>
        <authorList>
            <person name="Olmedo-Alvarez G."/>
        </authorList>
    </citation>
    <scope>NUCLEOTIDE SEQUENCE [LARGE SCALE GENOMIC DNA]</scope>
    <source>
        <strain evidence="8 9">CH451a_14T</strain>
    </source>
</reference>
<accession>A0A5D4TL05</accession>
<dbReference type="SMART" id="SM00448">
    <property type="entry name" value="REC"/>
    <property type="match status" value="1"/>
</dbReference>
<dbReference type="OrthoDB" id="2878275at2"/>
<dbReference type="PANTHER" id="PTHR43214:SF42">
    <property type="entry name" value="TRANSCRIPTIONAL REGULATORY PROTEIN DESR"/>
    <property type="match status" value="1"/>
</dbReference>
<dbReference type="GO" id="GO:0003677">
    <property type="term" value="F:DNA binding"/>
    <property type="evidence" value="ECO:0007669"/>
    <property type="project" value="UniProtKB-KW"/>
</dbReference>
<evidence type="ECO:0000256" key="2">
    <source>
        <dbReference type="ARBA" id="ARBA00023015"/>
    </source>
</evidence>